<dbReference type="Gene3D" id="2.70.220.10">
    <property type="entry name" value="Ganglioside GM2 activator"/>
    <property type="match status" value="2"/>
</dbReference>
<dbReference type="HOGENOM" id="CLU_097982_0_0_1"/>
<dbReference type="InterPro" id="IPR003172">
    <property type="entry name" value="ML_dom"/>
</dbReference>
<reference evidence="10 11" key="1">
    <citation type="submission" date="2014-02" db="EMBL/GenBank/DDBJ databases">
        <title>The genome sequence of the entomopathogenic fungus Metarhizium robertsii ARSEF 2575.</title>
        <authorList>
            <person name="Giuliano Garisto Donzelli B."/>
            <person name="Roe B.A."/>
            <person name="Macmil S.L."/>
            <person name="Krasnoff S.B."/>
            <person name="Gibson D.M."/>
        </authorList>
    </citation>
    <scope>NUCLEOTIDE SEQUENCE [LARGE SCALE GENOMIC DNA]</scope>
    <source>
        <strain evidence="10 11">ARSEF 2575</strain>
    </source>
</reference>
<evidence type="ECO:0000256" key="4">
    <source>
        <dbReference type="ARBA" id="ARBA00016056"/>
    </source>
</evidence>
<dbReference type="Pfam" id="PF02221">
    <property type="entry name" value="E1_DerP2_DerF2"/>
    <property type="match status" value="1"/>
</dbReference>
<keyword evidence="5" id="KW-0813">Transport</keyword>
<dbReference type="PANTHER" id="PTHR11306:SF0">
    <property type="entry name" value="PHOSPHATIDYLGLYCEROL_PHOSPHATIDYLINOSITOL TRANSFER PROTEIN"/>
    <property type="match status" value="1"/>
</dbReference>
<comment type="subunit">
    <text evidence="3">Monomer.</text>
</comment>
<keyword evidence="6 8" id="KW-0732">Signal</keyword>
<dbReference type="SMART" id="SM00737">
    <property type="entry name" value="ML"/>
    <property type="match status" value="1"/>
</dbReference>
<evidence type="ECO:0000256" key="3">
    <source>
        <dbReference type="ARBA" id="ARBA00011245"/>
    </source>
</evidence>
<dbReference type="InterPro" id="IPR014756">
    <property type="entry name" value="Ig_E-set"/>
</dbReference>
<feature type="chain" id="PRO_5001992282" description="Phosphatidylglycerol/phosphatidylinositol transfer protein" evidence="8">
    <location>
        <begin position="20"/>
        <end position="164"/>
    </location>
</feature>
<keyword evidence="7" id="KW-0445">Lipid transport</keyword>
<evidence type="ECO:0000256" key="6">
    <source>
        <dbReference type="ARBA" id="ARBA00022729"/>
    </source>
</evidence>
<accession>A0A0A1V0Z6</accession>
<evidence type="ECO:0000313" key="10">
    <source>
        <dbReference type="EMBL" id="EXV03258.1"/>
    </source>
</evidence>
<organism evidence="10 11">
    <name type="scientific">Metarhizium robertsii</name>
    <dbReference type="NCBI Taxonomy" id="568076"/>
    <lineage>
        <taxon>Eukaryota</taxon>
        <taxon>Fungi</taxon>
        <taxon>Dikarya</taxon>
        <taxon>Ascomycota</taxon>
        <taxon>Pezizomycotina</taxon>
        <taxon>Sordariomycetes</taxon>
        <taxon>Hypocreomycetidae</taxon>
        <taxon>Hypocreales</taxon>
        <taxon>Clavicipitaceae</taxon>
        <taxon>Metarhizium</taxon>
    </lineage>
</organism>
<gene>
    <name evidence="10" type="ORF">X797_003058</name>
</gene>
<dbReference type="GO" id="GO:0032366">
    <property type="term" value="P:intracellular sterol transport"/>
    <property type="evidence" value="ECO:0007669"/>
    <property type="project" value="InterPro"/>
</dbReference>
<dbReference type="InterPro" id="IPR039670">
    <property type="entry name" value="NPC2-like"/>
</dbReference>
<dbReference type="Proteomes" id="UP000030151">
    <property type="component" value="Unassembled WGS sequence"/>
</dbReference>
<evidence type="ECO:0000256" key="8">
    <source>
        <dbReference type="SAM" id="SignalP"/>
    </source>
</evidence>
<proteinExistence type="inferred from homology"/>
<name>A0A0A1V0Z6_9HYPO</name>
<evidence type="ECO:0000256" key="1">
    <source>
        <dbReference type="ARBA" id="ARBA00002053"/>
    </source>
</evidence>
<sequence length="164" mass="17726">MKPLSAIAWLATCLTVVAADNLKVPGESPLEFCNSNRDHDAVQIEKVDISPNPPKPGKPLLVTFNGEVKKKIADGAYVKVVVKYGLIQLLSTTADFCEQTQNVDLNCPLEPGKMVITKSIDMPSVIPPGTYNVLADAYTDDDENISCLKATVNFPRPGLLGEEL</sequence>
<feature type="signal peptide" evidence="8">
    <location>
        <begin position="1"/>
        <end position="19"/>
    </location>
</feature>
<evidence type="ECO:0000256" key="5">
    <source>
        <dbReference type="ARBA" id="ARBA00022448"/>
    </source>
</evidence>
<dbReference type="SUPFAM" id="SSF81296">
    <property type="entry name" value="E set domains"/>
    <property type="match status" value="1"/>
</dbReference>
<evidence type="ECO:0000259" key="9">
    <source>
        <dbReference type="SMART" id="SM00737"/>
    </source>
</evidence>
<evidence type="ECO:0000313" key="11">
    <source>
        <dbReference type="Proteomes" id="UP000030151"/>
    </source>
</evidence>
<dbReference type="InterPro" id="IPR033917">
    <property type="entry name" value="ML_PG-PI_TP"/>
</dbReference>
<comment type="similarity">
    <text evidence="2">Belongs to the NPC2 family.</text>
</comment>
<dbReference type="eggNOG" id="KOG4680">
    <property type="taxonomic scope" value="Eukaryota"/>
</dbReference>
<evidence type="ECO:0000256" key="2">
    <source>
        <dbReference type="ARBA" id="ARBA00006370"/>
    </source>
</evidence>
<comment type="caution">
    <text evidence="10">The sequence shown here is derived from an EMBL/GenBank/DDBJ whole genome shotgun (WGS) entry which is preliminary data.</text>
</comment>
<evidence type="ECO:0000256" key="7">
    <source>
        <dbReference type="ARBA" id="ARBA00023055"/>
    </source>
</evidence>
<protein>
    <recommendedName>
        <fullName evidence="4">Phosphatidylglycerol/phosphatidylinositol transfer protein</fullName>
    </recommendedName>
</protein>
<dbReference type="AlphaFoldDB" id="A0A0A1V0Z6"/>
<dbReference type="CDD" id="cd00917">
    <property type="entry name" value="PG-PI_TP"/>
    <property type="match status" value="1"/>
</dbReference>
<dbReference type="GO" id="GO:0032934">
    <property type="term" value="F:sterol binding"/>
    <property type="evidence" value="ECO:0007669"/>
    <property type="project" value="InterPro"/>
</dbReference>
<dbReference type="InterPro" id="IPR036846">
    <property type="entry name" value="GM2-AP_sf"/>
</dbReference>
<feature type="domain" description="MD-2-related lipid-recognition" evidence="9">
    <location>
        <begin position="30"/>
        <end position="152"/>
    </location>
</feature>
<dbReference type="OrthoDB" id="6409159at2759"/>
<dbReference type="PANTHER" id="PTHR11306">
    <property type="entry name" value="NIEMANN PICK TYPE C2 PROTEIN NPC2-RELATED"/>
    <property type="match status" value="1"/>
</dbReference>
<comment type="function">
    <text evidence="1">Catalyzes the intermembrane transfer of phosphatidylglycerol and phosphatidylinositol.</text>
</comment>
<dbReference type="EMBL" id="JELW01000003">
    <property type="protein sequence ID" value="EXV03258.1"/>
    <property type="molecule type" value="Genomic_DNA"/>
</dbReference>